<gene>
    <name evidence="1" type="ORF">GV832_16515</name>
</gene>
<reference evidence="1" key="1">
    <citation type="submission" date="2020-01" db="EMBL/GenBank/DDBJ databases">
        <authorList>
            <person name="Chen W.-M."/>
        </authorList>
    </citation>
    <scope>NUCLEOTIDE SEQUENCE</scope>
    <source>
        <strain evidence="1">CYK-10</strain>
    </source>
</reference>
<dbReference type="AlphaFoldDB" id="A0AAE5BWV6"/>
<dbReference type="EMBL" id="JAABNR010000019">
    <property type="protein sequence ID" value="NBZ89194.1"/>
    <property type="molecule type" value="Genomic_DNA"/>
</dbReference>
<comment type="caution">
    <text evidence="1">The sequence shown here is derived from an EMBL/GenBank/DDBJ whole genome shotgun (WGS) entry which is preliminary data.</text>
</comment>
<proteinExistence type="predicted"/>
<accession>A0AAE5BWV6</accession>
<dbReference type="RefSeq" id="WP_168775997.1">
    <property type="nucleotide sequence ID" value="NZ_JAABNR010000019.1"/>
</dbReference>
<evidence type="ECO:0000313" key="2">
    <source>
        <dbReference type="Proteomes" id="UP001193501"/>
    </source>
</evidence>
<evidence type="ECO:0000313" key="1">
    <source>
        <dbReference type="EMBL" id="NBZ89194.1"/>
    </source>
</evidence>
<name>A0AAE5BWV6_9RHOB</name>
<protein>
    <submittedName>
        <fullName evidence="1">Uncharacterized protein</fullName>
    </submittedName>
</protein>
<organism evidence="1 2">
    <name type="scientific">Stagnihabitans tardus</name>
    <dbReference type="NCBI Taxonomy" id="2699202"/>
    <lineage>
        <taxon>Bacteria</taxon>
        <taxon>Pseudomonadati</taxon>
        <taxon>Pseudomonadota</taxon>
        <taxon>Alphaproteobacteria</taxon>
        <taxon>Rhodobacterales</taxon>
        <taxon>Paracoccaceae</taxon>
        <taxon>Stagnihabitans</taxon>
    </lineage>
</organism>
<sequence length="87" mass="9589">MTAIQTPEGADLSPLDIGRPVEWMLNPVTRELVGVTYSFALSGERRSVWYTANKRKPKACLTVTSLLELQALRPQPVICAEEMDGNG</sequence>
<keyword evidence="2" id="KW-1185">Reference proteome</keyword>
<dbReference type="Proteomes" id="UP001193501">
    <property type="component" value="Unassembled WGS sequence"/>
</dbReference>